<proteinExistence type="predicted"/>
<evidence type="ECO:0000313" key="1">
    <source>
        <dbReference type="EMBL" id="RYQ20067.1"/>
    </source>
</evidence>
<accession>A0A4Q5A7L9</accession>
<dbReference type="EMBL" id="RYUM01000006">
    <property type="protein sequence ID" value="RYQ20067.1"/>
    <property type="molecule type" value="Genomic_DNA"/>
</dbReference>
<protein>
    <submittedName>
        <fullName evidence="1">Uncharacterized protein</fullName>
    </submittedName>
</protein>
<comment type="caution">
    <text evidence="1">The sequence shown here is derived from an EMBL/GenBank/DDBJ whole genome shotgun (WGS) entry which is preliminary data.</text>
</comment>
<organism evidence="1 2">
    <name type="scientific">Bifidobacterium pseudolongum subsp. globosum</name>
    <dbReference type="NCBI Taxonomy" id="1690"/>
    <lineage>
        <taxon>Bacteria</taxon>
        <taxon>Bacillati</taxon>
        <taxon>Actinomycetota</taxon>
        <taxon>Actinomycetes</taxon>
        <taxon>Bifidobacteriales</taxon>
        <taxon>Bifidobacteriaceae</taxon>
        <taxon>Bifidobacterium</taxon>
    </lineage>
</organism>
<sequence length="90" mass="10455">MAEERRYKRRTTRKVDVLMHTQMVGRPNNTACGLWKYPHPLAPQVFDAGDIRPDRVIVECPLCQAALVCMEIDRKMANKTNRTNRKDATR</sequence>
<dbReference type="Proteomes" id="UP000291187">
    <property type="component" value="Unassembled WGS sequence"/>
</dbReference>
<gene>
    <name evidence="1" type="ORF">PG2071B_0478</name>
</gene>
<name>A0A4Q5A7L9_9BIFI</name>
<reference evidence="1 2" key="1">
    <citation type="submission" date="2018-12" db="EMBL/GenBank/DDBJ databases">
        <title>Unveiling genomic diversity among members of the Bifidobacterium pseudolongum species, a widely distributed gut commensal of the animal kingdom.</title>
        <authorList>
            <person name="Lugli G.A."/>
            <person name="Duranti S."/>
            <person name="Albert K."/>
            <person name="Mancabelli L."/>
            <person name="Napoli S."/>
            <person name="Viappiani A."/>
            <person name="Anzalone R."/>
            <person name="Longhi G."/>
            <person name="Milani C."/>
            <person name="Turroni F."/>
            <person name="Alessandri G."/>
            <person name="Sela D.A."/>
            <person name="Van Sinderen D."/>
            <person name="Ventura M."/>
        </authorList>
    </citation>
    <scope>NUCLEOTIDE SEQUENCE [LARGE SCALE GENOMIC DNA]</scope>
    <source>
        <strain evidence="1 2">2071B</strain>
    </source>
</reference>
<dbReference type="AlphaFoldDB" id="A0A4Q5A7L9"/>
<dbReference type="RefSeq" id="WP_129864075.1">
    <property type="nucleotide sequence ID" value="NZ_RYUM01000006.1"/>
</dbReference>
<evidence type="ECO:0000313" key="2">
    <source>
        <dbReference type="Proteomes" id="UP000291187"/>
    </source>
</evidence>